<dbReference type="Proteomes" id="UP001285441">
    <property type="component" value="Unassembled WGS sequence"/>
</dbReference>
<protein>
    <recommendedName>
        <fullName evidence="3">NmrA-like domain-containing protein</fullName>
    </recommendedName>
</protein>
<reference evidence="4" key="1">
    <citation type="journal article" date="2023" name="Mol. Phylogenet. Evol.">
        <title>Genome-scale phylogeny and comparative genomics of the fungal order Sordariales.</title>
        <authorList>
            <person name="Hensen N."/>
            <person name="Bonometti L."/>
            <person name="Westerberg I."/>
            <person name="Brannstrom I.O."/>
            <person name="Guillou S."/>
            <person name="Cros-Aarteil S."/>
            <person name="Calhoun S."/>
            <person name="Haridas S."/>
            <person name="Kuo A."/>
            <person name="Mondo S."/>
            <person name="Pangilinan J."/>
            <person name="Riley R."/>
            <person name="LaButti K."/>
            <person name="Andreopoulos B."/>
            <person name="Lipzen A."/>
            <person name="Chen C."/>
            <person name="Yan M."/>
            <person name="Daum C."/>
            <person name="Ng V."/>
            <person name="Clum A."/>
            <person name="Steindorff A."/>
            <person name="Ohm R.A."/>
            <person name="Martin F."/>
            <person name="Silar P."/>
            <person name="Natvig D.O."/>
            <person name="Lalanne C."/>
            <person name="Gautier V."/>
            <person name="Ament-Velasquez S.L."/>
            <person name="Kruys A."/>
            <person name="Hutchinson M.I."/>
            <person name="Powell A.J."/>
            <person name="Barry K."/>
            <person name="Miller A.N."/>
            <person name="Grigoriev I.V."/>
            <person name="Debuchy R."/>
            <person name="Gladieux P."/>
            <person name="Hiltunen Thoren M."/>
            <person name="Johannesson H."/>
        </authorList>
    </citation>
    <scope>NUCLEOTIDE SEQUENCE</scope>
    <source>
        <strain evidence="4">CBS 232.78</strain>
    </source>
</reference>
<keyword evidence="2" id="KW-0560">Oxidoreductase</keyword>
<evidence type="ECO:0000256" key="2">
    <source>
        <dbReference type="ARBA" id="ARBA00023002"/>
    </source>
</evidence>
<organism evidence="4 5">
    <name type="scientific">Podospora didyma</name>
    <dbReference type="NCBI Taxonomy" id="330526"/>
    <lineage>
        <taxon>Eukaryota</taxon>
        <taxon>Fungi</taxon>
        <taxon>Dikarya</taxon>
        <taxon>Ascomycota</taxon>
        <taxon>Pezizomycotina</taxon>
        <taxon>Sordariomycetes</taxon>
        <taxon>Sordariomycetidae</taxon>
        <taxon>Sordariales</taxon>
        <taxon>Podosporaceae</taxon>
        <taxon>Podospora</taxon>
    </lineage>
</organism>
<dbReference type="AlphaFoldDB" id="A0AAE0P867"/>
<reference evidence="4" key="2">
    <citation type="submission" date="2023-06" db="EMBL/GenBank/DDBJ databases">
        <authorList>
            <consortium name="Lawrence Berkeley National Laboratory"/>
            <person name="Haridas S."/>
            <person name="Hensen N."/>
            <person name="Bonometti L."/>
            <person name="Westerberg I."/>
            <person name="Brannstrom I.O."/>
            <person name="Guillou S."/>
            <person name="Cros-Aarteil S."/>
            <person name="Calhoun S."/>
            <person name="Kuo A."/>
            <person name="Mondo S."/>
            <person name="Pangilinan J."/>
            <person name="Riley R."/>
            <person name="LaButti K."/>
            <person name="Andreopoulos B."/>
            <person name="Lipzen A."/>
            <person name="Chen C."/>
            <person name="Yanf M."/>
            <person name="Daum C."/>
            <person name="Ng V."/>
            <person name="Clum A."/>
            <person name="Steindorff A."/>
            <person name="Ohm R."/>
            <person name="Martin F."/>
            <person name="Silar P."/>
            <person name="Natvig D."/>
            <person name="Lalanne C."/>
            <person name="Gautier V."/>
            <person name="Ament-velasquez S.L."/>
            <person name="Kruys A."/>
            <person name="Hutchinson M.I."/>
            <person name="Powell A.J."/>
            <person name="Barry K."/>
            <person name="Miller A.N."/>
            <person name="Grigoriev I.V."/>
            <person name="Debuchy R."/>
            <person name="Gladieux P."/>
            <person name="Thoren M.H."/>
            <person name="Johannesson H."/>
        </authorList>
    </citation>
    <scope>NUCLEOTIDE SEQUENCE</scope>
    <source>
        <strain evidence="4">CBS 232.78</strain>
    </source>
</reference>
<evidence type="ECO:0000313" key="4">
    <source>
        <dbReference type="EMBL" id="KAK3395156.1"/>
    </source>
</evidence>
<dbReference type="Gene3D" id="3.40.50.720">
    <property type="entry name" value="NAD(P)-binding Rossmann-like Domain"/>
    <property type="match status" value="1"/>
</dbReference>
<evidence type="ECO:0000313" key="5">
    <source>
        <dbReference type="Proteomes" id="UP001285441"/>
    </source>
</evidence>
<dbReference type="InterPro" id="IPR008030">
    <property type="entry name" value="NmrA-like"/>
</dbReference>
<dbReference type="EMBL" id="JAULSW010000001">
    <property type="protein sequence ID" value="KAK3395156.1"/>
    <property type="molecule type" value="Genomic_DNA"/>
</dbReference>
<dbReference type="Gene3D" id="3.90.25.10">
    <property type="entry name" value="UDP-galactose 4-epimerase, domain 1"/>
    <property type="match status" value="1"/>
</dbReference>
<proteinExistence type="predicted"/>
<gene>
    <name evidence="4" type="ORF">B0H63DRAFT_556234</name>
</gene>
<comment type="caution">
    <text evidence="4">The sequence shown here is derived from an EMBL/GenBank/DDBJ whole genome shotgun (WGS) entry which is preliminary data.</text>
</comment>
<sequence>MAQRFPSVALLGATGNLGPSILDALLSAEPPFESITILTRSTPSSSTTYPPNVHIKVVDYTSVESLTSALTGVDAVISAVAPRSGAAQRNTIDAAAAAGVKFFIPSEFGLASNDANLTHDFNQWAPKVADQQKLAALKADGVMDYALIFTGLFLDWGMEGFLLDLKNKSVQLWDGGNTPISLTTVASIGRAVVGVLQGEVGTDGKKTEVRVKDINLTQRRLYELAVEALGEGEDGWTVTEYDTVQAYDTAKENAKKGIPDREYAFLKRAVAAGVYGSVWGEDEDDGEALGSREWTEREVVELIKTLGGAQ</sequence>
<dbReference type="InterPro" id="IPR051609">
    <property type="entry name" value="NmrA/Isoflavone_reductase-like"/>
</dbReference>
<dbReference type="SUPFAM" id="SSF51735">
    <property type="entry name" value="NAD(P)-binding Rossmann-fold domains"/>
    <property type="match status" value="1"/>
</dbReference>
<keyword evidence="5" id="KW-1185">Reference proteome</keyword>
<dbReference type="PANTHER" id="PTHR47706:SF1">
    <property type="entry name" value="CIPA-LIKE, PUTATIVE (AFU_ORTHOLOGUE AFUA_1G12460)-RELATED"/>
    <property type="match status" value="1"/>
</dbReference>
<accession>A0AAE0P867</accession>
<dbReference type="InterPro" id="IPR036291">
    <property type="entry name" value="NAD(P)-bd_dom_sf"/>
</dbReference>
<keyword evidence="1" id="KW-0521">NADP</keyword>
<dbReference type="GO" id="GO:0016491">
    <property type="term" value="F:oxidoreductase activity"/>
    <property type="evidence" value="ECO:0007669"/>
    <property type="project" value="UniProtKB-KW"/>
</dbReference>
<dbReference type="Pfam" id="PF05368">
    <property type="entry name" value="NmrA"/>
    <property type="match status" value="1"/>
</dbReference>
<dbReference type="PANTHER" id="PTHR47706">
    <property type="entry name" value="NMRA-LIKE FAMILY PROTEIN"/>
    <property type="match status" value="1"/>
</dbReference>
<feature type="domain" description="NmrA-like" evidence="3">
    <location>
        <begin position="8"/>
        <end position="137"/>
    </location>
</feature>
<name>A0AAE0P867_9PEZI</name>
<evidence type="ECO:0000256" key="1">
    <source>
        <dbReference type="ARBA" id="ARBA00022857"/>
    </source>
</evidence>
<evidence type="ECO:0000259" key="3">
    <source>
        <dbReference type="Pfam" id="PF05368"/>
    </source>
</evidence>